<evidence type="ECO:0000313" key="3">
    <source>
        <dbReference type="Proteomes" id="UP001151760"/>
    </source>
</evidence>
<evidence type="ECO:0000313" key="2">
    <source>
        <dbReference type="EMBL" id="GJT65452.1"/>
    </source>
</evidence>
<protein>
    <recommendedName>
        <fullName evidence="4">Integrase, catalytic region, zinc finger, CCHC-type, peptidase aspartic, catalytic</fullName>
    </recommendedName>
</protein>
<accession>A0ABQ5FSM6</accession>
<evidence type="ECO:0000256" key="1">
    <source>
        <dbReference type="SAM" id="MobiDB-lite"/>
    </source>
</evidence>
<feature type="region of interest" description="Disordered" evidence="1">
    <location>
        <begin position="218"/>
        <end position="254"/>
    </location>
</feature>
<organism evidence="2 3">
    <name type="scientific">Tanacetum coccineum</name>
    <dbReference type="NCBI Taxonomy" id="301880"/>
    <lineage>
        <taxon>Eukaryota</taxon>
        <taxon>Viridiplantae</taxon>
        <taxon>Streptophyta</taxon>
        <taxon>Embryophyta</taxon>
        <taxon>Tracheophyta</taxon>
        <taxon>Spermatophyta</taxon>
        <taxon>Magnoliopsida</taxon>
        <taxon>eudicotyledons</taxon>
        <taxon>Gunneridae</taxon>
        <taxon>Pentapetalae</taxon>
        <taxon>asterids</taxon>
        <taxon>campanulids</taxon>
        <taxon>Asterales</taxon>
        <taxon>Asteraceae</taxon>
        <taxon>Asteroideae</taxon>
        <taxon>Anthemideae</taxon>
        <taxon>Anthemidinae</taxon>
        <taxon>Tanacetum</taxon>
    </lineage>
</organism>
<name>A0ABQ5FSM6_9ASTR</name>
<dbReference type="Proteomes" id="UP001151760">
    <property type="component" value="Unassembled WGS sequence"/>
</dbReference>
<gene>
    <name evidence="2" type="ORF">Tco_1016932</name>
</gene>
<keyword evidence="3" id="KW-1185">Reference proteome</keyword>
<evidence type="ECO:0008006" key="4">
    <source>
        <dbReference type="Google" id="ProtNLM"/>
    </source>
</evidence>
<feature type="compositionally biased region" description="Polar residues" evidence="1">
    <location>
        <begin position="245"/>
        <end position="254"/>
    </location>
</feature>
<reference evidence="2" key="2">
    <citation type="submission" date="2022-01" db="EMBL/GenBank/DDBJ databases">
        <authorList>
            <person name="Yamashiro T."/>
            <person name="Shiraishi A."/>
            <person name="Satake H."/>
            <person name="Nakayama K."/>
        </authorList>
    </citation>
    <scope>NUCLEOTIDE SEQUENCE</scope>
</reference>
<dbReference type="EMBL" id="BQNB010017632">
    <property type="protein sequence ID" value="GJT65452.1"/>
    <property type="molecule type" value="Genomic_DNA"/>
</dbReference>
<feature type="compositionally biased region" description="Low complexity" evidence="1">
    <location>
        <begin position="219"/>
        <end position="244"/>
    </location>
</feature>
<reference evidence="2" key="1">
    <citation type="journal article" date="2022" name="Int. J. Mol. Sci.">
        <title>Draft Genome of Tanacetum Coccineum: Genomic Comparison of Closely Related Tanacetum-Family Plants.</title>
        <authorList>
            <person name="Yamashiro T."/>
            <person name="Shiraishi A."/>
            <person name="Nakayama K."/>
            <person name="Satake H."/>
        </authorList>
    </citation>
    <scope>NUCLEOTIDE SEQUENCE</scope>
</reference>
<proteinExistence type="predicted"/>
<comment type="caution">
    <text evidence="2">The sequence shown here is derived from an EMBL/GenBank/DDBJ whole genome shotgun (WGS) entry which is preliminary data.</text>
</comment>
<sequence length="254" mass="28548">MANLSEDIQCAENGANILNSIDEGPFQMGTIRDLIAEGTEGAQQLGPERARVYSYLSPKDRDRYNADIRATNILLQGLPKYIYTLINHYTEVKDIWDNVKMLLEGSKLTKEDRESQLYDDFEHFRQNKGETIHDYYYYSQSSTTPPSTHLQPHFADNTQLDSGLSPTDNLIENLTNTLALLTQSYKTYLPQTNNQLRTSSNTKNQAIVQDGRVVIKNVQGRQNRGQGNNARGAGAAGYRGAQNRVGNANPSQER</sequence>